<dbReference type="RefSeq" id="WP_076456838.1">
    <property type="nucleotide sequence ID" value="NZ_FTOB01000008.1"/>
</dbReference>
<sequence length="208" mass="24064">MRKEINIETWNRKDHFEFFSKFDEPFHGIATKLDCTETYKAAKANGHSFFLSYLHKSLVAVNRTLEFRYRIVDGKLYEYETINASPTINKKNGAFGFSHVKYREDFEDFLALALPAIEKVQNSDRLMPPEESGENVVHCSAIPWVDFTSISHARHYARPDSCPKITFGKMTAKGDRLFMPVSVHVHHALVDGYHVAQFLEKFQNLMLE</sequence>
<dbReference type="EMBL" id="FTOB01000008">
    <property type="protein sequence ID" value="SIT05302.1"/>
    <property type="molecule type" value="Genomic_DNA"/>
</dbReference>
<dbReference type="PIRSF" id="PIRSF000440">
    <property type="entry name" value="CAT"/>
    <property type="match status" value="1"/>
</dbReference>
<evidence type="ECO:0000313" key="1">
    <source>
        <dbReference type="EMBL" id="SIT05302.1"/>
    </source>
</evidence>
<comment type="caution">
    <text evidence="1">The sequence shown here is derived from an EMBL/GenBank/DDBJ whole genome shotgun (WGS) entry which is preliminary data.</text>
</comment>
<dbReference type="PANTHER" id="PTHR38474">
    <property type="entry name" value="SLR0299 PROTEIN"/>
    <property type="match status" value="1"/>
</dbReference>
<proteinExistence type="predicted"/>
<gene>
    <name evidence="1" type="ORF">SAMN05421766_10826</name>
</gene>
<dbReference type="InterPro" id="IPR001707">
    <property type="entry name" value="Cmp_AcTrfase"/>
</dbReference>
<dbReference type="Proteomes" id="UP000185728">
    <property type="component" value="Unassembled WGS sequence"/>
</dbReference>
<organism evidence="1 2">
    <name type="scientific">Zobellia uliginosa</name>
    <dbReference type="NCBI Taxonomy" id="143224"/>
    <lineage>
        <taxon>Bacteria</taxon>
        <taxon>Pseudomonadati</taxon>
        <taxon>Bacteroidota</taxon>
        <taxon>Flavobacteriia</taxon>
        <taxon>Flavobacteriales</taxon>
        <taxon>Flavobacteriaceae</taxon>
        <taxon>Zobellia</taxon>
    </lineage>
</organism>
<accession>A0ABY1L0W7</accession>
<protein>
    <submittedName>
        <fullName evidence="1">Chloramphenicol O-acetyltransferase type A</fullName>
    </submittedName>
</protein>
<dbReference type="InterPro" id="IPR023213">
    <property type="entry name" value="CAT-like_dom_sf"/>
</dbReference>
<evidence type="ECO:0000313" key="2">
    <source>
        <dbReference type="Proteomes" id="UP000185728"/>
    </source>
</evidence>
<dbReference type="Pfam" id="PF00302">
    <property type="entry name" value="CAT"/>
    <property type="match status" value="1"/>
</dbReference>
<name>A0ABY1L0W7_9FLAO</name>
<dbReference type="SMART" id="SM01059">
    <property type="entry name" value="CAT"/>
    <property type="match status" value="1"/>
</dbReference>
<dbReference type="SUPFAM" id="SSF52777">
    <property type="entry name" value="CoA-dependent acyltransferases"/>
    <property type="match status" value="1"/>
</dbReference>
<keyword evidence="2" id="KW-1185">Reference proteome</keyword>
<dbReference type="PANTHER" id="PTHR38474:SF1">
    <property type="entry name" value="SLR0299 PROTEIN"/>
    <property type="match status" value="1"/>
</dbReference>
<reference evidence="1 2" key="1">
    <citation type="submission" date="2017-01" db="EMBL/GenBank/DDBJ databases">
        <authorList>
            <person name="Varghese N."/>
            <person name="Submissions S."/>
        </authorList>
    </citation>
    <scope>NUCLEOTIDE SEQUENCE [LARGE SCALE GENOMIC DNA]</scope>
    <source>
        <strain evidence="1 2">DSM 2061</strain>
    </source>
</reference>
<dbReference type="Gene3D" id="3.30.559.10">
    <property type="entry name" value="Chloramphenicol acetyltransferase-like domain"/>
    <property type="match status" value="1"/>
</dbReference>